<keyword evidence="2" id="KW-0732">Signal</keyword>
<keyword evidence="4" id="KW-1185">Reference proteome</keyword>
<dbReference type="AlphaFoldDB" id="A0A0A1T553"/>
<feature type="chain" id="PRO_5001989627" evidence="2">
    <location>
        <begin position="25"/>
        <end position="413"/>
    </location>
</feature>
<evidence type="ECO:0000256" key="2">
    <source>
        <dbReference type="SAM" id="SignalP"/>
    </source>
</evidence>
<protein>
    <submittedName>
        <fullName evidence="3">Uncharacterized protein</fullName>
    </submittedName>
</protein>
<dbReference type="HOGENOM" id="CLU_665953_0_0_1"/>
<feature type="signal peptide" evidence="2">
    <location>
        <begin position="1"/>
        <end position="24"/>
    </location>
</feature>
<name>A0A0A1T553_9HYPO</name>
<organism evidence="3 4">
    <name type="scientific">[Torrubiella] hemipterigena</name>
    <dbReference type="NCBI Taxonomy" id="1531966"/>
    <lineage>
        <taxon>Eukaryota</taxon>
        <taxon>Fungi</taxon>
        <taxon>Dikarya</taxon>
        <taxon>Ascomycota</taxon>
        <taxon>Pezizomycotina</taxon>
        <taxon>Sordariomycetes</taxon>
        <taxon>Hypocreomycetidae</taxon>
        <taxon>Hypocreales</taxon>
        <taxon>Clavicipitaceae</taxon>
        <taxon>Clavicipitaceae incertae sedis</taxon>
        <taxon>'Torrubiella' clade</taxon>
    </lineage>
</organism>
<reference evidence="3 4" key="1">
    <citation type="journal article" date="2015" name="Genome Announc.">
        <title>Draft Genome Sequence and Gene Annotation of the Entomopathogenic Fungus Verticillium hemipterigenum.</title>
        <authorList>
            <person name="Horn F."/>
            <person name="Habel A."/>
            <person name="Scharf D.H."/>
            <person name="Dworschak J."/>
            <person name="Brakhage A.A."/>
            <person name="Guthke R."/>
            <person name="Hertweck C."/>
            <person name="Linde J."/>
        </authorList>
    </citation>
    <scope>NUCLEOTIDE SEQUENCE [LARGE SCALE GENOMIC DNA]</scope>
</reference>
<evidence type="ECO:0000256" key="1">
    <source>
        <dbReference type="SAM" id="MobiDB-lite"/>
    </source>
</evidence>
<dbReference type="OrthoDB" id="5153988at2759"/>
<dbReference type="Proteomes" id="UP000039046">
    <property type="component" value="Unassembled WGS sequence"/>
</dbReference>
<evidence type="ECO:0000313" key="4">
    <source>
        <dbReference type="Proteomes" id="UP000039046"/>
    </source>
</evidence>
<feature type="region of interest" description="Disordered" evidence="1">
    <location>
        <begin position="360"/>
        <end position="391"/>
    </location>
</feature>
<gene>
    <name evidence="3" type="ORF">VHEMI01329</name>
</gene>
<evidence type="ECO:0000313" key="3">
    <source>
        <dbReference type="EMBL" id="CEJ81185.1"/>
    </source>
</evidence>
<dbReference type="EMBL" id="CDHN01000001">
    <property type="protein sequence ID" value="CEJ81185.1"/>
    <property type="molecule type" value="Genomic_DNA"/>
</dbReference>
<sequence length="413" mass="46158">MMCARLNRSFVTVLLLLVVGLVSADLLETYGCSQDEDYYCKRRDDGVRREPIKCQRCSNTLLEVMRAVKVPRPEERRHRDYCENLITTHEDFQHRYRDTFNAALEQCILPEMLLYDGAKECNSASGGVLASCAATANFHECLCNQRYDSNDFSRLTFCFKTGGQIDLDKACPNGPSGFRDLPPRPTRSLYLMQKDQFAKRVGSHRNGRRDDEYDYECSENGSSFPPCVELQFSPVLRDGDLGFYIDANERCIFVDLATYEPLDYYPYKVPEAAYFDEVFTDEGYYWARRCYWYPFSNNIWCWQFPINEEDYENYADSLASQTLTFSSTIIGTVPATATTSASAAAVTTGSGSQATHTAGSSAAAASSSSGPKGTTQTTSSGPKSAPASAGSQSLVPSWMFGLELLALLYYVLV</sequence>
<accession>A0A0A1T553</accession>
<proteinExistence type="predicted"/>